<dbReference type="InterPro" id="IPR035965">
    <property type="entry name" value="PAS-like_dom_sf"/>
</dbReference>
<geneLocation type="plasmid" evidence="14 15">
    <name>AZOBR_p3</name>
</geneLocation>
<keyword evidence="3 9" id="KW-0597">Phosphoprotein</keyword>
<dbReference type="Pfam" id="PF00072">
    <property type="entry name" value="Response_reg"/>
    <property type="match status" value="1"/>
</dbReference>
<dbReference type="InterPro" id="IPR001789">
    <property type="entry name" value="Sig_transdc_resp-reg_receiver"/>
</dbReference>
<feature type="modified residue" description="4-aspartylphosphate" evidence="9">
    <location>
        <position position="1021"/>
    </location>
</feature>
<dbReference type="InterPro" id="IPR036097">
    <property type="entry name" value="HisK_dim/P_sf"/>
</dbReference>
<dbReference type="Gene3D" id="3.40.50.2300">
    <property type="match status" value="1"/>
</dbReference>
<evidence type="ECO:0000256" key="5">
    <source>
        <dbReference type="ARBA" id="ARBA00022741"/>
    </source>
</evidence>
<evidence type="ECO:0000256" key="1">
    <source>
        <dbReference type="ARBA" id="ARBA00000085"/>
    </source>
</evidence>
<dbReference type="InterPro" id="IPR005467">
    <property type="entry name" value="His_kinase_dom"/>
</dbReference>
<dbReference type="InterPro" id="IPR011006">
    <property type="entry name" value="CheY-like_superfamily"/>
</dbReference>
<dbReference type="InterPro" id="IPR013656">
    <property type="entry name" value="PAS_4"/>
</dbReference>
<feature type="domain" description="PAC" evidence="13">
    <location>
        <begin position="374"/>
        <end position="426"/>
    </location>
</feature>
<keyword evidence="4 14" id="KW-0808">Transferase</keyword>
<dbReference type="PANTHER" id="PTHR43065:SF46">
    <property type="entry name" value="C4-DICARBOXYLATE TRANSPORT SENSOR PROTEIN DCTB"/>
    <property type="match status" value="1"/>
</dbReference>
<dbReference type="SUPFAM" id="SSF55874">
    <property type="entry name" value="ATPase domain of HSP90 chaperone/DNA topoisomerase II/histidine kinase"/>
    <property type="match status" value="1"/>
</dbReference>
<dbReference type="Gene3D" id="1.10.287.130">
    <property type="match status" value="1"/>
</dbReference>
<dbReference type="Pfam" id="PF08448">
    <property type="entry name" value="PAS_4"/>
    <property type="match status" value="1"/>
</dbReference>
<comment type="catalytic activity">
    <reaction evidence="1">
        <text>ATP + protein L-histidine = ADP + protein N-phospho-L-histidine.</text>
        <dbReference type="EC" id="2.7.13.3"/>
    </reaction>
</comment>
<dbReference type="InterPro" id="IPR036890">
    <property type="entry name" value="HATPase_C_sf"/>
</dbReference>
<dbReference type="EMBL" id="HE577330">
    <property type="protein sequence ID" value="CCD02388.1"/>
    <property type="molecule type" value="Genomic_DNA"/>
</dbReference>
<dbReference type="SUPFAM" id="SSF47384">
    <property type="entry name" value="Homodimeric domain of signal transducing histidine kinase"/>
    <property type="match status" value="1"/>
</dbReference>
<dbReference type="InterPro" id="IPR013655">
    <property type="entry name" value="PAS_fold_3"/>
</dbReference>
<evidence type="ECO:0000313" key="15">
    <source>
        <dbReference type="Proteomes" id="UP000007319"/>
    </source>
</evidence>
<dbReference type="SUPFAM" id="SSF55781">
    <property type="entry name" value="GAF domain-like"/>
    <property type="match status" value="1"/>
</dbReference>
<feature type="domain" description="Response regulatory" evidence="11">
    <location>
        <begin position="971"/>
        <end position="1082"/>
    </location>
</feature>
<reference evidence="14 15" key="1">
    <citation type="journal article" date="2011" name="PLoS Genet.">
        <title>Azospirillum genomes reveal transition of bacteria from aquatic to terrestrial environments.</title>
        <authorList>
            <person name="Wisniewski-Dye F."/>
            <person name="Borziak K."/>
            <person name="Khalsa-Moyers G."/>
            <person name="Alexandre G."/>
            <person name="Sukharnikov L.O."/>
            <person name="Wuichet K."/>
            <person name="Hurst G.B."/>
            <person name="McDonald W.H."/>
            <person name="Robertson J.S."/>
            <person name="Barbe V."/>
            <person name="Calteau A."/>
            <person name="Rouy Z."/>
            <person name="Mangenot S."/>
            <person name="Prigent-Combaret C."/>
            <person name="Normand P."/>
            <person name="Boyer M."/>
            <person name="Siguier P."/>
            <person name="Dessaux Y."/>
            <person name="Elmerich C."/>
            <person name="Condemine G."/>
            <person name="Krishnen G."/>
            <person name="Kennedy I."/>
            <person name="Paterson A.H."/>
            <person name="Gonzalez V."/>
            <person name="Mavingui P."/>
            <person name="Zhulin I.B."/>
        </authorList>
    </citation>
    <scope>NUCLEOTIDE SEQUENCE [LARGE SCALE GENOMIC DNA]</scope>
    <source>
        <strain evidence="14 15">Sp245</strain>
    </source>
</reference>
<dbReference type="GO" id="GO:0000155">
    <property type="term" value="F:phosphorelay sensor kinase activity"/>
    <property type="evidence" value="ECO:0007669"/>
    <property type="project" value="InterPro"/>
</dbReference>
<accession>A0A9P1JYT1</accession>
<dbReference type="SMART" id="SM00388">
    <property type="entry name" value="HisKA"/>
    <property type="match status" value="1"/>
</dbReference>
<sequence length="1093" mass="119985">MTDRAAGIEALRAIEADIGRLQAEAATLRARLGLPHGIPAPSEADQAPAVVQSASEHAIVTTDLEGRITGWNPGAANSLGWSAEEALGQDAGTLFFTAEDRAAGQPEREMTLARTQGHATDERWRTRKDGRFFAQGEMTPLLNIRGEHIGYVKVFRDRTGQRLAEDAASAAATELRLLADALPLLVAIVGPDHRYRFANRFYEAWFGVPRERLVGMHARDLIGEAAYQARFAQMERAFGGEVVEYEGFLPNRDGERRDCHIHYLPRRTADGAVDGIYVQVMDITERKRAEEARRRADERIRLALDADAVLGTWVWDLVEDRFTGDARFARTFSLDPAAMERGLRLADVVRSIHPDDEPRVQELIARALRDGGPYSAEYRVRQFDGAYRWIEANGHVTQDDAGRPLRFPGVLLNIHRRKINEGYQAALLQLGDRLRLLDESAGIAAAAAEIAGRTMELLRTGYGTTDPSRSAMTVERDWCRSPEVVSTAGRHRFADYSSCIENLKRGEVVAIADITADPRTAGNCGTFLALGVRALLNVPLMEEGGLTGVFFLHHDSPRVWSEEEIAFVRGVTDRTWAAMSKAEAAQALRRLNDTLEQRIDAAIAERDQLWHSSRDLIVITDRTGCVTLTNPAWNRAFGHPEGMTARVPLTDFVHPDDHGVFRRVHATMGIGETVTNVEVRMRAADGAERLIDWSVAALEGGFSATGRDVTEQRRVEEQLHQSQKMEAVGQLTGGMAHDFNNLLQAMSGCLHLIERRAGEVAGVRKILDAGRQAVDRGASLIRQLMAFSRRQSLQPEAFDVRDRLLGMRVFLDRALRADIQLEFDLEDGLWPAMADPVQFELAVLNLATNSRDAIPAAGRVVIGAGNLPLSGEHGLHGDFVRVWVQDSGHGIAPESLGRVFEPFFTTKAVGQGTGLGLAQVYGFCRQSGGTATVESTVGKGTTVALLLPRAEAVQAEDRTTRRSMVDGGGARILLVEDDPVVAPVITAALENLGYRVTRAANGEEALRRLQAGEETDLLFSDVVMPGDVDGIALARVARALLPDLSVVLTTGYSENQAGLEGLPVLPKPYRIEDLATVFREELNRRKGPQPPPR</sequence>
<evidence type="ECO:0000256" key="8">
    <source>
        <dbReference type="ARBA" id="ARBA00023012"/>
    </source>
</evidence>
<dbReference type="GO" id="GO:0006355">
    <property type="term" value="P:regulation of DNA-templated transcription"/>
    <property type="evidence" value="ECO:0007669"/>
    <property type="project" value="InterPro"/>
</dbReference>
<dbReference type="Pfam" id="PF08447">
    <property type="entry name" value="PAS_3"/>
    <property type="match status" value="1"/>
</dbReference>
<dbReference type="PROSITE" id="PS50109">
    <property type="entry name" value="HIS_KIN"/>
    <property type="match status" value="1"/>
</dbReference>
<dbReference type="PROSITE" id="PS50112">
    <property type="entry name" value="PAS"/>
    <property type="match status" value="1"/>
</dbReference>
<feature type="domain" description="PAS" evidence="12">
    <location>
        <begin position="43"/>
        <end position="115"/>
    </location>
</feature>
<dbReference type="RefSeq" id="WP_014198912.1">
    <property type="nucleotide sequence ID" value="NC_016595.1"/>
</dbReference>
<feature type="domain" description="PAC" evidence="13">
    <location>
        <begin position="243"/>
        <end position="295"/>
    </location>
</feature>
<evidence type="ECO:0000259" key="10">
    <source>
        <dbReference type="PROSITE" id="PS50109"/>
    </source>
</evidence>
<keyword evidence="6 14" id="KW-0418">Kinase</keyword>
<keyword evidence="7" id="KW-0067">ATP-binding</keyword>
<evidence type="ECO:0000256" key="3">
    <source>
        <dbReference type="ARBA" id="ARBA00022553"/>
    </source>
</evidence>
<dbReference type="AlphaFoldDB" id="A0A9P1JYT1"/>
<keyword evidence="14" id="KW-0614">Plasmid</keyword>
<name>A0A9P1JYT1_9PROT</name>
<dbReference type="SUPFAM" id="SSF55785">
    <property type="entry name" value="PYP-like sensor domain (PAS domain)"/>
    <property type="match status" value="4"/>
</dbReference>
<organism evidence="14 15">
    <name type="scientific">Azospirillum baldaniorum</name>
    <dbReference type="NCBI Taxonomy" id="1064539"/>
    <lineage>
        <taxon>Bacteria</taxon>
        <taxon>Pseudomonadati</taxon>
        <taxon>Pseudomonadota</taxon>
        <taxon>Alphaproteobacteria</taxon>
        <taxon>Rhodospirillales</taxon>
        <taxon>Azospirillaceae</taxon>
        <taxon>Azospirillum</taxon>
    </lineage>
</organism>
<dbReference type="InterPro" id="IPR001610">
    <property type="entry name" value="PAC"/>
</dbReference>
<dbReference type="NCBIfam" id="TIGR00229">
    <property type="entry name" value="sensory_box"/>
    <property type="match status" value="4"/>
</dbReference>
<evidence type="ECO:0000313" key="14">
    <source>
        <dbReference type="EMBL" id="CCD02388.1"/>
    </source>
</evidence>
<dbReference type="InterPro" id="IPR004358">
    <property type="entry name" value="Sig_transdc_His_kin-like_C"/>
</dbReference>
<protein>
    <recommendedName>
        <fullName evidence="2">histidine kinase</fullName>
        <ecNumber evidence="2">2.7.13.3</ecNumber>
    </recommendedName>
</protein>
<keyword evidence="5" id="KW-0547">Nucleotide-binding</keyword>
<evidence type="ECO:0000256" key="2">
    <source>
        <dbReference type="ARBA" id="ARBA00012438"/>
    </source>
</evidence>
<evidence type="ECO:0000259" key="11">
    <source>
        <dbReference type="PROSITE" id="PS50110"/>
    </source>
</evidence>
<dbReference type="SMART" id="SM00448">
    <property type="entry name" value="REC"/>
    <property type="match status" value="1"/>
</dbReference>
<dbReference type="Pfam" id="PF02518">
    <property type="entry name" value="HATPase_c"/>
    <property type="match status" value="1"/>
</dbReference>
<dbReference type="Pfam" id="PF00989">
    <property type="entry name" value="PAS"/>
    <property type="match status" value="2"/>
</dbReference>
<dbReference type="SMART" id="SM00065">
    <property type="entry name" value="GAF"/>
    <property type="match status" value="1"/>
</dbReference>
<dbReference type="SUPFAM" id="SSF52172">
    <property type="entry name" value="CheY-like"/>
    <property type="match status" value="1"/>
</dbReference>
<dbReference type="InterPro" id="IPR000700">
    <property type="entry name" value="PAS-assoc_C"/>
</dbReference>
<dbReference type="SMART" id="SM00086">
    <property type="entry name" value="PAC"/>
    <property type="match status" value="4"/>
</dbReference>
<dbReference type="Gene3D" id="3.30.565.10">
    <property type="entry name" value="Histidine kinase-like ATPase, C-terminal domain"/>
    <property type="match status" value="1"/>
</dbReference>
<dbReference type="KEGG" id="abs:AZOBR_p310130"/>
<dbReference type="InterPro" id="IPR000014">
    <property type="entry name" value="PAS"/>
</dbReference>
<evidence type="ECO:0000256" key="4">
    <source>
        <dbReference type="ARBA" id="ARBA00022679"/>
    </source>
</evidence>
<keyword evidence="8" id="KW-0902">Two-component regulatory system</keyword>
<dbReference type="InterPro" id="IPR013767">
    <property type="entry name" value="PAS_fold"/>
</dbReference>
<dbReference type="InterPro" id="IPR003018">
    <property type="entry name" value="GAF"/>
</dbReference>
<dbReference type="PANTHER" id="PTHR43065">
    <property type="entry name" value="SENSOR HISTIDINE KINASE"/>
    <property type="match status" value="1"/>
</dbReference>
<dbReference type="Pfam" id="PF00512">
    <property type="entry name" value="HisKA"/>
    <property type="match status" value="1"/>
</dbReference>
<dbReference type="GO" id="GO:0005524">
    <property type="term" value="F:ATP binding"/>
    <property type="evidence" value="ECO:0007669"/>
    <property type="project" value="UniProtKB-KW"/>
</dbReference>
<gene>
    <name evidence="14" type="ORF">AZOBR_p310130</name>
</gene>
<dbReference type="SMART" id="SM00091">
    <property type="entry name" value="PAS"/>
    <property type="match status" value="4"/>
</dbReference>
<dbReference type="CDD" id="cd00130">
    <property type="entry name" value="PAS"/>
    <property type="match status" value="4"/>
</dbReference>
<dbReference type="EC" id="2.7.13.3" evidence="2"/>
<dbReference type="InterPro" id="IPR003661">
    <property type="entry name" value="HisK_dim/P_dom"/>
</dbReference>
<dbReference type="SMART" id="SM00387">
    <property type="entry name" value="HATPase_c"/>
    <property type="match status" value="1"/>
</dbReference>
<evidence type="ECO:0000256" key="7">
    <source>
        <dbReference type="ARBA" id="ARBA00022840"/>
    </source>
</evidence>
<proteinExistence type="predicted"/>
<dbReference type="InterPro" id="IPR029016">
    <property type="entry name" value="GAF-like_dom_sf"/>
</dbReference>
<dbReference type="PROSITE" id="PS50113">
    <property type="entry name" value="PAC"/>
    <property type="match status" value="2"/>
</dbReference>
<feature type="domain" description="Histidine kinase" evidence="10">
    <location>
        <begin position="734"/>
        <end position="951"/>
    </location>
</feature>
<evidence type="ECO:0000259" key="12">
    <source>
        <dbReference type="PROSITE" id="PS50112"/>
    </source>
</evidence>
<dbReference type="PROSITE" id="PS50110">
    <property type="entry name" value="RESPONSE_REGULATORY"/>
    <property type="match status" value="1"/>
</dbReference>
<dbReference type="Gene3D" id="3.30.450.40">
    <property type="match status" value="1"/>
</dbReference>
<evidence type="ECO:0000256" key="6">
    <source>
        <dbReference type="ARBA" id="ARBA00022777"/>
    </source>
</evidence>
<dbReference type="Pfam" id="PF01590">
    <property type="entry name" value="GAF"/>
    <property type="match status" value="1"/>
</dbReference>
<dbReference type="InterPro" id="IPR003594">
    <property type="entry name" value="HATPase_dom"/>
</dbReference>
<dbReference type="PRINTS" id="PR00344">
    <property type="entry name" value="BCTRLSENSOR"/>
</dbReference>
<evidence type="ECO:0000256" key="9">
    <source>
        <dbReference type="PROSITE-ProRule" id="PRU00169"/>
    </source>
</evidence>
<evidence type="ECO:0000259" key="13">
    <source>
        <dbReference type="PROSITE" id="PS50113"/>
    </source>
</evidence>
<keyword evidence="15" id="KW-1185">Reference proteome</keyword>
<dbReference type="Proteomes" id="UP000007319">
    <property type="component" value="Plasmid AZOBR_p3"/>
</dbReference>
<dbReference type="Gene3D" id="3.30.450.20">
    <property type="entry name" value="PAS domain"/>
    <property type="match status" value="4"/>
</dbReference>